<organism evidence="1 2">
    <name type="scientific">Lindgomyces ingoldianus</name>
    <dbReference type="NCBI Taxonomy" id="673940"/>
    <lineage>
        <taxon>Eukaryota</taxon>
        <taxon>Fungi</taxon>
        <taxon>Dikarya</taxon>
        <taxon>Ascomycota</taxon>
        <taxon>Pezizomycotina</taxon>
        <taxon>Dothideomycetes</taxon>
        <taxon>Pleosporomycetidae</taxon>
        <taxon>Pleosporales</taxon>
        <taxon>Lindgomycetaceae</taxon>
        <taxon>Lindgomyces</taxon>
    </lineage>
</organism>
<comment type="caution">
    <text evidence="1">The sequence shown here is derived from an EMBL/GenBank/DDBJ whole genome shotgun (WGS) entry which is preliminary data.</text>
</comment>
<name>A0ACB6QSC7_9PLEO</name>
<accession>A0ACB6QSC7</accession>
<evidence type="ECO:0000313" key="1">
    <source>
        <dbReference type="EMBL" id="KAF2469924.1"/>
    </source>
</evidence>
<reference evidence="1" key="1">
    <citation type="journal article" date="2020" name="Stud. Mycol.">
        <title>101 Dothideomycetes genomes: a test case for predicting lifestyles and emergence of pathogens.</title>
        <authorList>
            <person name="Haridas S."/>
            <person name="Albert R."/>
            <person name="Binder M."/>
            <person name="Bloem J."/>
            <person name="Labutti K."/>
            <person name="Salamov A."/>
            <person name="Andreopoulos B."/>
            <person name="Baker S."/>
            <person name="Barry K."/>
            <person name="Bills G."/>
            <person name="Bluhm B."/>
            <person name="Cannon C."/>
            <person name="Castanera R."/>
            <person name="Culley D."/>
            <person name="Daum C."/>
            <person name="Ezra D."/>
            <person name="Gonzalez J."/>
            <person name="Henrissat B."/>
            <person name="Kuo A."/>
            <person name="Liang C."/>
            <person name="Lipzen A."/>
            <person name="Lutzoni F."/>
            <person name="Magnuson J."/>
            <person name="Mondo S."/>
            <person name="Nolan M."/>
            <person name="Ohm R."/>
            <person name="Pangilinan J."/>
            <person name="Park H.-J."/>
            <person name="Ramirez L."/>
            <person name="Alfaro M."/>
            <person name="Sun H."/>
            <person name="Tritt A."/>
            <person name="Yoshinaga Y."/>
            <person name="Zwiers L.-H."/>
            <person name="Turgeon B."/>
            <person name="Goodwin S."/>
            <person name="Spatafora J."/>
            <person name="Crous P."/>
            <person name="Grigoriev I."/>
        </authorList>
    </citation>
    <scope>NUCLEOTIDE SEQUENCE</scope>
    <source>
        <strain evidence="1">ATCC 200398</strain>
    </source>
</reference>
<protein>
    <submittedName>
        <fullName evidence="1">Uncharacterized protein</fullName>
    </submittedName>
</protein>
<dbReference type="EMBL" id="MU003510">
    <property type="protein sequence ID" value="KAF2469924.1"/>
    <property type="molecule type" value="Genomic_DNA"/>
</dbReference>
<sequence>MVLHNLCWIYFIIAVCSTAFAYESYPPEITPFSVPALEPRQVLSQEFVGYFNQPGSNDYTTWNCPEGFGPGYTWCTFGSYGGCQATSLGGVCNPYTACGASNVIKNPSTSATCTGNAYPTCVTDRIFESYGVASFVTWIVCGARQYDLYRASPTARPASQGTSGSSTSALPSQPTLSDSSAIPTTTKASASSTRKSPAWVLGVIVACIVIVLCC</sequence>
<evidence type="ECO:0000313" key="2">
    <source>
        <dbReference type="Proteomes" id="UP000799755"/>
    </source>
</evidence>
<gene>
    <name evidence="1" type="ORF">BDR25DRAFT_370591</name>
</gene>
<keyword evidence="2" id="KW-1185">Reference proteome</keyword>
<proteinExistence type="predicted"/>
<dbReference type="Proteomes" id="UP000799755">
    <property type="component" value="Unassembled WGS sequence"/>
</dbReference>